<evidence type="ECO:0000313" key="2">
    <source>
        <dbReference type="Proteomes" id="UP001147747"/>
    </source>
</evidence>
<proteinExistence type="predicted"/>
<organism evidence="1 2">
    <name type="scientific">Penicillium cosmopolitanum</name>
    <dbReference type="NCBI Taxonomy" id="1131564"/>
    <lineage>
        <taxon>Eukaryota</taxon>
        <taxon>Fungi</taxon>
        <taxon>Dikarya</taxon>
        <taxon>Ascomycota</taxon>
        <taxon>Pezizomycotina</taxon>
        <taxon>Eurotiomycetes</taxon>
        <taxon>Eurotiomycetidae</taxon>
        <taxon>Eurotiales</taxon>
        <taxon>Aspergillaceae</taxon>
        <taxon>Penicillium</taxon>
    </lineage>
</organism>
<dbReference type="EMBL" id="JAPZBU010000006">
    <property type="protein sequence ID" value="KAJ5396718.1"/>
    <property type="molecule type" value="Genomic_DNA"/>
</dbReference>
<dbReference type="GeneID" id="81368448"/>
<protein>
    <submittedName>
        <fullName evidence="1">Uncharacterized protein</fullName>
    </submittedName>
</protein>
<name>A0A9W9W1A6_9EURO</name>
<dbReference type="Proteomes" id="UP001147747">
    <property type="component" value="Unassembled WGS sequence"/>
</dbReference>
<gene>
    <name evidence="1" type="ORF">N7509_004831</name>
</gene>
<reference evidence="1" key="1">
    <citation type="submission" date="2022-12" db="EMBL/GenBank/DDBJ databases">
        <authorList>
            <person name="Petersen C."/>
        </authorList>
    </citation>
    <scope>NUCLEOTIDE SEQUENCE</scope>
    <source>
        <strain evidence="1">IBT 29677</strain>
    </source>
</reference>
<reference evidence="1" key="2">
    <citation type="journal article" date="2023" name="IMA Fungus">
        <title>Comparative genomic study of the Penicillium genus elucidates a diverse pangenome and 15 lateral gene transfer events.</title>
        <authorList>
            <person name="Petersen C."/>
            <person name="Sorensen T."/>
            <person name="Nielsen M.R."/>
            <person name="Sondergaard T.E."/>
            <person name="Sorensen J.L."/>
            <person name="Fitzpatrick D.A."/>
            <person name="Frisvad J.C."/>
            <person name="Nielsen K.L."/>
        </authorList>
    </citation>
    <scope>NUCLEOTIDE SEQUENCE</scope>
    <source>
        <strain evidence="1">IBT 29677</strain>
    </source>
</reference>
<evidence type="ECO:0000313" key="1">
    <source>
        <dbReference type="EMBL" id="KAJ5396718.1"/>
    </source>
</evidence>
<sequence length="122" mass="13145">MSANHINRAAVFCFSGVKGRIFIVLFGNSSTLRQWGSKSNPVSRVIIASSWTENGPNPTITANFSCHASPARTIASYTGSPLAAKWPGIRSTFRSSGIANEKRATTLKAMVYIPGRSRKPSD</sequence>
<keyword evidence="2" id="KW-1185">Reference proteome</keyword>
<dbReference type="RefSeq" id="XP_056488770.1">
    <property type="nucleotide sequence ID" value="XM_056629468.1"/>
</dbReference>
<dbReference type="AlphaFoldDB" id="A0A9W9W1A6"/>
<accession>A0A9W9W1A6</accession>
<comment type="caution">
    <text evidence="1">The sequence shown here is derived from an EMBL/GenBank/DDBJ whole genome shotgun (WGS) entry which is preliminary data.</text>
</comment>